<dbReference type="Gene3D" id="2.60.120.10">
    <property type="entry name" value="Jelly Rolls"/>
    <property type="match status" value="1"/>
</dbReference>
<keyword evidence="4" id="KW-1185">Reference proteome</keyword>
<keyword evidence="1" id="KW-0479">Metal-binding</keyword>
<evidence type="ECO:0000313" key="4">
    <source>
        <dbReference type="Proteomes" id="UP000264002"/>
    </source>
</evidence>
<feature type="domain" description="Cupin type-2" evidence="2">
    <location>
        <begin position="37"/>
        <end position="105"/>
    </location>
</feature>
<evidence type="ECO:0000313" key="3">
    <source>
        <dbReference type="EMBL" id="RFU96034.1"/>
    </source>
</evidence>
<proteinExistence type="predicted"/>
<dbReference type="RefSeq" id="WP_117328852.1">
    <property type="nucleotide sequence ID" value="NZ_QUWK01000001.1"/>
</dbReference>
<dbReference type="PANTHER" id="PTHR35848">
    <property type="entry name" value="OXALATE-BINDING PROTEIN"/>
    <property type="match status" value="1"/>
</dbReference>
<dbReference type="PANTHER" id="PTHR35848:SF6">
    <property type="entry name" value="CUPIN TYPE-2 DOMAIN-CONTAINING PROTEIN"/>
    <property type="match status" value="1"/>
</dbReference>
<dbReference type="Proteomes" id="UP000264002">
    <property type="component" value="Unassembled WGS sequence"/>
</dbReference>
<dbReference type="Pfam" id="PF07883">
    <property type="entry name" value="Cupin_2"/>
    <property type="match status" value="1"/>
</dbReference>
<dbReference type="EMBL" id="QUWK01000001">
    <property type="protein sequence ID" value="RFU96034.1"/>
    <property type="molecule type" value="Genomic_DNA"/>
</dbReference>
<dbReference type="InterPro" id="IPR013096">
    <property type="entry name" value="Cupin_2"/>
</dbReference>
<name>A0A372MJW8_9SPIR</name>
<dbReference type="InterPro" id="IPR014710">
    <property type="entry name" value="RmlC-like_jellyroll"/>
</dbReference>
<dbReference type="AlphaFoldDB" id="A0A372MJW8"/>
<dbReference type="OrthoDB" id="9791297at2"/>
<organism evidence="3 4">
    <name type="scientific">Sphaerochaeta halotolerans</name>
    <dbReference type="NCBI Taxonomy" id="2293840"/>
    <lineage>
        <taxon>Bacteria</taxon>
        <taxon>Pseudomonadati</taxon>
        <taxon>Spirochaetota</taxon>
        <taxon>Spirochaetia</taxon>
        <taxon>Spirochaetales</taxon>
        <taxon>Sphaerochaetaceae</taxon>
        <taxon>Sphaerochaeta</taxon>
    </lineage>
</organism>
<evidence type="ECO:0000259" key="2">
    <source>
        <dbReference type="Pfam" id="PF07883"/>
    </source>
</evidence>
<dbReference type="InterPro" id="IPR051610">
    <property type="entry name" value="GPI/OXD"/>
</dbReference>
<evidence type="ECO:0000256" key="1">
    <source>
        <dbReference type="ARBA" id="ARBA00022723"/>
    </source>
</evidence>
<dbReference type="GO" id="GO:0046872">
    <property type="term" value="F:metal ion binding"/>
    <property type="evidence" value="ECO:0007669"/>
    <property type="project" value="UniProtKB-KW"/>
</dbReference>
<accession>A0A372MJW8</accession>
<protein>
    <submittedName>
        <fullName evidence="3">Cupin domain-containing protein</fullName>
    </submittedName>
</protein>
<sequence length="111" mass="12660">MFVSHRDEIEKKQIADKVIKQILIGPDQGWEDYVMRLFTLERNGKAPHHSHPWQHVIFAVEGEGNLFMDGKVYPLTSGSVAYVPEEIDHQISNAGEKQFVFICIVPKRGDA</sequence>
<reference evidence="4" key="1">
    <citation type="submission" date="2018-08" db="EMBL/GenBank/DDBJ databases">
        <authorList>
            <person name="Grouzdev D.S."/>
            <person name="Krutkina M.S."/>
        </authorList>
    </citation>
    <scope>NUCLEOTIDE SEQUENCE [LARGE SCALE GENOMIC DNA]</scope>
    <source>
        <strain evidence="4">4-11</strain>
    </source>
</reference>
<dbReference type="InterPro" id="IPR011051">
    <property type="entry name" value="RmlC_Cupin_sf"/>
</dbReference>
<comment type="caution">
    <text evidence="3">The sequence shown here is derived from an EMBL/GenBank/DDBJ whole genome shotgun (WGS) entry which is preliminary data.</text>
</comment>
<dbReference type="SUPFAM" id="SSF51182">
    <property type="entry name" value="RmlC-like cupins"/>
    <property type="match status" value="1"/>
</dbReference>
<dbReference type="CDD" id="cd02222">
    <property type="entry name" value="cupin_TM1459-like"/>
    <property type="match status" value="1"/>
</dbReference>
<reference evidence="3 4" key="2">
    <citation type="submission" date="2018-09" db="EMBL/GenBank/DDBJ databases">
        <title>Genome of Sphaerochaeta halotolerans strain 4-11.</title>
        <authorList>
            <person name="Nazina T.N."/>
            <person name="Sokolova D.S."/>
        </authorList>
    </citation>
    <scope>NUCLEOTIDE SEQUENCE [LARGE SCALE GENOMIC DNA]</scope>
    <source>
        <strain evidence="3 4">4-11</strain>
    </source>
</reference>
<gene>
    <name evidence="3" type="ORF">DYP60_00135</name>
</gene>